<dbReference type="HAMAP" id="MF_00636">
    <property type="entry name" value="RapZ_like"/>
    <property type="match status" value="1"/>
</dbReference>
<dbReference type="AlphaFoldDB" id="A0A239PRR6"/>
<evidence type="ECO:0000313" key="8">
    <source>
        <dbReference type="EMBL" id="SNT72840.1"/>
    </source>
</evidence>
<dbReference type="PANTHER" id="PTHR30448">
    <property type="entry name" value="RNASE ADAPTER PROTEIN RAPZ"/>
    <property type="match status" value="1"/>
</dbReference>
<dbReference type="Proteomes" id="UP000198307">
    <property type="component" value="Unassembled WGS sequence"/>
</dbReference>
<dbReference type="NCBIfam" id="NF003828">
    <property type="entry name" value="PRK05416.1"/>
    <property type="match status" value="1"/>
</dbReference>
<evidence type="ECO:0000256" key="1">
    <source>
        <dbReference type="ARBA" id="ARBA00022741"/>
    </source>
</evidence>
<dbReference type="Pfam" id="PF03668">
    <property type="entry name" value="RapZ-like_N"/>
    <property type="match status" value="1"/>
</dbReference>
<feature type="binding site" evidence="4">
    <location>
        <begin position="73"/>
        <end position="76"/>
    </location>
    <ligand>
        <name>GTP</name>
        <dbReference type="ChEBI" id="CHEBI:37565"/>
    </ligand>
</feature>
<feature type="region of interest" description="Disordered" evidence="5">
    <location>
        <begin position="303"/>
        <end position="337"/>
    </location>
</feature>
<evidence type="ECO:0000259" key="6">
    <source>
        <dbReference type="Pfam" id="PF03668"/>
    </source>
</evidence>
<dbReference type="SUPFAM" id="SSF52540">
    <property type="entry name" value="P-loop containing nucleoside triphosphate hydrolases"/>
    <property type="match status" value="1"/>
</dbReference>
<gene>
    <name evidence="8" type="ORF">SAMN05444959_1049</name>
</gene>
<name>A0A239PRR6_9RHOB</name>
<feature type="compositionally biased region" description="Basic and acidic residues" evidence="5">
    <location>
        <begin position="317"/>
        <end position="327"/>
    </location>
</feature>
<dbReference type="EMBL" id="FZQB01000004">
    <property type="protein sequence ID" value="SNT72840.1"/>
    <property type="molecule type" value="Genomic_DNA"/>
</dbReference>
<keyword evidence="9" id="KW-1185">Reference proteome</keyword>
<feature type="domain" description="RapZ C-terminal" evidence="7">
    <location>
        <begin position="179"/>
        <end position="298"/>
    </location>
</feature>
<dbReference type="GO" id="GO:0005525">
    <property type="term" value="F:GTP binding"/>
    <property type="evidence" value="ECO:0007669"/>
    <property type="project" value="UniProtKB-UniRule"/>
</dbReference>
<feature type="domain" description="RapZ-like N-terminal" evidence="6">
    <location>
        <begin position="21"/>
        <end position="170"/>
    </location>
</feature>
<accession>A0A239PRR6</accession>
<evidence type="ECO:0000256" key="2">
    <source>
        <dbReference type="ARBA" id="ARBA00022840"/>
    </source>
</evidence>
<evidence type="ECO:0000256" key="4">
    <source>
        <dbReference type="HAMAP-Rule" id="MF_00636"/>
    </source>
</evidence>
<dbReference type="GO" id="GO:0005524">
    <property type="term" value="F:ATP binding"/>
    <property type="evidence" value="ECO:0007669"/>
    <property type="project" value="UniProtKB-UniRule"/>
</dbReference>
<dbReference type="InterPro" id="IPR027417">
    <property type="entry name" value="P-loop_NTPase"/>
</dbReference>
<evidence type="ECO:0000256" key="3">
    <source>
        <dbReference type="ARBA" id="ARBA00023134"/>
    </source>
</evidence>
<keyword evidence="2 4" id="KW-0067">ATP-binding</keyword>
<sequence>MEDRGLTEYDLAGRREQAQRLVLVTGPSGAGRSTAINVLEDLGFEAIDNLPLSLIPRLLDGPVRPDPLALGLDVRNRDFSTSNVIELIDRLTRNPNYAPEVLFLDCAPDVLVRRYSETRRRHPLAPDSSPLSGVTAEIDLLSPIRARADVLVDTSELTPHDLKAELNRWFDIRPDGRLTVSLHSFSYKRGVPRGVDLMFDCRFLANPHWEQALRRKTGRDPEVQAYVQADPRFGEFFDRIRDLLLFLLPAHLEEGKSHLSVGFGCTGGQHRSVTLAEKMAVALADAGWPVSIRHRELERRLPTSASVHEVETGEVGPSRESRVDAGRGEAPVLGDRR</sequence>
<organism evidence="8 9">
    <name type="scientific">Paracoccus seriniphilus</name>
    <dbReference type="NCBI Taxonomy" id="184748"/>
    <lineage>
        <taxon>Bacteria</taxon>
        <taxon>Pseudomonadati</taxon>
        <taxon>Pseudomonadota</taxon>
        <taxon>Alphaproteobacteria</taxon>
        <taxon>Rhodobacterales</taxon>
        <taxon>Paracoccaceae</taxon>
        <taxon>Paracoccus</taxon>
    </lineage>
</organism>
<evidence type="ECO:0000259" key="7">
    <source>
        <dbReference type="Pfam" id="PF22740"/>
    </source>
</evidence>
<dbReference type="PIRSF" id="PIRSF005052">
    <property type="entry name" value="P-loopkin"/>
    <property type="match status" value="1"/>
</dbReference>
<reference evidence="8 9" key="1">
    <citation type="submission" date="2017-07" db="EMBL/GenBank/DDBJ databases">
        <authorList>
            <person name="Sun Z.S."/>
            <person name="Albrecht U."/>
            <person name="Echele G."/>
            <person name="Lee C.C."/>
        </authorList>
    </citation>
    <scope>NUCLEOTIDE SEQUENCE [LARGE SCALE GENOMIC DNA]</scope>
    <source>
        <strain evidence="8 9">DSM 14827</strain>
    </source>
</reference>
<dbReference type="InterPro" id="IPR053931">
    <property type="entry name" value="RapZ_C"/>
</dbReference>
<evidence type="ECO:0000313" key="9">
    <source>
        <dbReference type="Proteomes" id="UP000198307"/>
    </source>
</evidence>
<proteinExistence type="inferred from homology"/>
<protein>
    <submittedName>
        <fullName evidence="8">UPF0042 nucleotide-binding protein</fullName>
    </submittedName>
</protein>
<evidence type="ECO:0000256" key="5">
    <source>
        <dbReference type="SAM" id="MobiDB-lite"/>
    </source>
</evidence>
<dbReference type="PANTHER" id="PTHR30448:SF0">
    <property type="entry name" value="RNASE ADAPTER PROTEIN RAPZ"/>
    <property type="match status" value="1"/>
</dbReference>
<keyword evidence="1 4" id="KW-0547">Nucleotide-binding</keyword>
<dbReference type="RefSeq" id="WP_089343640.1">
    <property type="nucleotide sequence ID" value="NZ_CP067129.1"/>
</dbReference>
<dbReference type="OrthoDB" id="9784461at2"/>
<dbReference type="InterPro" id="IPR053930">
    <property type="entry name" value="RapZ-like_N"/>
</dbReference>
<keyword evidence="3 4" id="KW-0342">GTP-binding</keyword>
<dbReference type="Pfam" id="PF22740">
    <property type="entry name" value="PapZ_C"/>
    <property type="match status" value="1"/>
</dbReference>
<dbReference type="InterPro" id="IPR005337">
    <property type="entry name" value="RapZ-like"/>
</dbReference>
<feature type="binding site" evidence="4">
    <location>
        <begin position="26"/>
        <end position="33"/>
    </location>
    <ligand>
        <name>ATP</name>
        <dbReference type="ChEBI" id="CHEBI:30616"/>
    </ligand>
</feature>